<sequence>MCREIRPFGYGPHPGRPNWWQGVTGVHLADKPAAFLWRMLVPPQAVVCAHDLDDDELIFLWRDWVVYVQPDGAVLRIPRPAKASPWWTAADWWDLLWWAADSVDYDALGVYAMGEIIRDLGLVVPVRRRGEPPADVSVRLIRHDGAHVETLLFRQVSPAYALYRGLLRCADLDAATDGEWEHHVQRLQVSSDVVPFRH</sequence>
<dbReference type="EMBL" id="BMOF01000018">
    <property type="protein sequence ID" value="GGJ99110.1"/>
    <property type="molecule type" value="Genomic_DNA"/>
</dbReference>
<accession>A0A8J3BCZ6</accession>
<reference evidence="1" key="2">
    <citation type="submission" date="2020-09" db="EMBL/GenBank/DDBJ databases">
        <authorList>
            <person name="Sun Q."/>
            <person name="Ohkuma M."/>
        </authorList>
    </citation>
    <scope>NUCLEOTIDE SEQUENCE</scope>
    <source>
        <strain evidence="1">JCM 14719</strain>
    </source>
</reference>
<protein>
    <submittedName>
        <fullName evidence="1">Uncharacterized protein</fullName>
    </submittedName>
</protein>
<dbReference type="AlphaFoldDB" id="A0A8J3BCZ6"/>
<gene>
    <name evidence="1" type="ORF">GCM10007043_11470</name>
</gene>
<reference evidence="1" key="1">
    <citation type="journal article" date="2014" name="Int. J. Syst. Evol. Microbiol.">
        <title>Complete genome sequence of Corynebacterium casei LMG S-19264T (=DSM 44701T), isolated from a smear-ripened cheese.</title>
        <authorList>
            <consortium name="US DOE Joint Genome Institute (JGI-PGF)"/>
            <person name="Walter F."/>
            <person name="Albersmeier A."/>
            <person name="Kalinowski J."/>
            <person name="Ruckert C."/>
        </authorList>
    </citation>
    <scope>NUCLEOTIDE SEQUENCE</scope>
    <source>
        <strain evidence="1">JCM 14719</strain>
    </source>
</reference>
<keyword evidence="2" id="KW-1185">Reference proteome</keyword>
<name>A0A8J3BCZ6_9BACI</name>
<organism evidence="1 2">
    <name type="scientific">Calditerricola satsumensis</name>
    <dbReference type="NCBI Taxonomy" id="373054"/>
    <lineage>
        <taxon>Bacteria</taxon>
        <taxon>Bacillati</taxon>
        <taxon>Bacillota</taxon>
        <taxon>Bacilli</taxon>
        <taxon>Bacillales</taxon>
        <taxon>Bacillaceae</taxon>
        <taxon>Calditerricola</taxon>
    </lineage>
</organism>
<evidence type="ECO:0000313" key="1">
    <source>
        <dbReference type="EMBL" id="GGJ99110.1"/>
    </source>
</evidence>
<dbReference type="RefSeq" id="WP_229725725.1">
    <property type="nucleotide sequence ID" value="NZ_BMOF01000018.1"/>
</dbReference>
<dbReference type="Proteomes" id="UP000637720">
    <property type="component" value="Unassembled WGS sequence"/>
</dbReference>
<comment type="caution">
    <text evidence="1">The sequence shown here is derived from an EMBL/GenBank/DDBJ whole genome shotgun (WGS) entry which is preliminary data.</text>
</comment>
<evidence type="ECO:0000313" key="2">
    <source>
        <dbReference type="Proteomes" id="UP000637720"/>
    </source>
</evidence>
<proteinExistence type="predicted"/>